<feature type="compositionally biased region" description="Low complexity" evidence="1">
    <location>
        <begin position="198"/>
        <end position="213"/>
    </location>
</feature>
<reference evidence="2 3" key="1">
    <citation type="submission" date="2018-03" db="EMBL/GenBank/DDBJ databases">
        <authorList>
            <person name="Fogelqvist J."/>
        </authorList>
    </citation>
    <scope>NUCLEOTIDE SEQUENCE [LARGE SCALE GENOMIC DNA]</scope>
</reference>
<evidence type="ECO:0000313" key="3">
    <source>
        <dbReference type="Proteomes" id="UP000290189"/>
    </source>
</evidence>
<dbReference type="EMBL" id="OVEO01000005">
    <property type="protein sequence ID" value="SPQ96049.1"/>
    <property type="molecule type" value="Genomic_DNA"/>
</dbReference>
<feature type="region of interest" description="Disordered" evidence="1">
    <location>
        <begin position="162"/>
        <end position="213"/>
    </location>
</feature>
<protein>
    <recommendedName>
        <fullName evidence="4">BZIP domain-containing protein</fullName>
    </recommendedName>
</protein>
<dbReference type="Gene3D" id="1.20.5.170">
    <property type="match status" value="1"/>
</dbReference>
<sequence>MRHATIPVRRRVQSRRTGGTVSLKGEIMDARPSATSSTAPSFADEGVYPPPIISFPQGDVDGELLSLFVMASGPDTPPGYSEPVPWPETAPSSMTSAEPSPALLPRPPVDATSKGAARLARKAELARASRLRKKTYVSNLEASVANLKAAVEELQTRLAKRYPKFPGSSQSPPAPVPESSSSPAIINDEPRKVRRKMSSSSSPGVPVDSSLDPPARQRLSAVLHALDMADLCLAPPLQVKFALWSLDQPDAFYDRPGLWLSLLQTEIGMSPEQMETLRSRRMSVRAERRNLAHASLMMKEIRDCAVDFVQVLHRETSRIQALLLPDQIARLHAWVKSTDWSIDVLPDQYEL</sequence>
<geneLocation type="mitochondrion" evidence="2"/>
<organism evidence="2 3">
    <name type="scientific">Plasmodiophora brassicae</name>
    <name type="common">Clubroot disease agent</name>
    <dbReference type="NCBI Taxonomy" id="37360"/>
    <lineage>
        <taxon>Eukaryota</taxon>
        <taxon>Sar</taxon>
        <taxon>Rhizaria</taxon>
        <taxon>Endomyxa</taxon>
        <taxon>Phytomyxea</taxon>
        <taxon>Plasmodiophorida</taxon>
        <taxon>Plasmodiophoridae</taxon>
        <taxon>Plasmodiophora</taxon>
    </lineage>
</organism>
<evidence type="ECO:0000256" key="1">
    <source>
        <dbReference type="SAM" id="MobiDB-lite"/>
    </source>
</evidence>
<keyword evidence="2" id="KW-0496">Mitochondrion</keyword>
<accession>A0A3P3Y7A6</accession>
<evidence type="ECO:0008006" key="4">
    <source>
        <dbReference type="Google" id="ProtNLM"/>
    </source>
</evidence>
<dbReference type="AlphaFoldDB" id="A0A3P3Y7A6"/>
<dbReference type="Proteomes" id="UP000290189">
    <property type="component" value="Unassembled WGS sequence"/>
</dbReference>
<feature type="region of interest" description="Disordered" evidence="1">
    <location>
        <begin position="76"/>
        <end position="115"/>
    </location>
</feature>
<gene>
    <name evidence="2" type="ORF">PLBR_LOCUS3264</name>
</gene>
<name>A0A3P3Y7A6_PLABS</name>
<proteinExistence type="predicted"/>
<evidence type="ECO:0000313" key="2">
    <source>
        <dbReference type="EMBL" id="SPQ96049.1"/>
    </source>
</evidence>